<dbReference type="OrthoDB" id="9810941at2"/>
<keyword evidence="2 5" id="KW-0812">Transmembrane</keyword>
<evidence type="ECO:0000256" key="3">
    <source>
        <dbReference type="ARBA" id="ARBA00022989"/>
    </source>
</evidence>
<feature type="transmembrane region" description="Helical" evidence="5">
    <location>
        <begin position="265"/>
        <end position="287"/>
    </location>
</feature>
<comment type="caution">
    <text evidence="7">The sequence shown here is derived from an EMBL/GenBank/DDBJ whole genome shotgun (WGS) entry which is preliminary data.</text>
</comment>
<evidence type="ECO:0000313" key="8">
    <source>
        <dbReference type="Proteomes" id="UP000033411"/>
    </source>
</evidence>
<dbReference type="Pfam" id="PF07690">
    <property type="entry name" value="MFS_1"/>
    <property type="match status" value="1"/>
</dbReference>
<dbReference type="PANTHER" id="PTHR23514">
    <property type="entry name" value="BYPASS OF STOP CODON PROTEIN 6"/>
    <property type="match status" value="1"/>
</dbReference>
<reference evidence="7 8" key="1">
    <citation type="submission" date="2015-03" db="EMBL/GenBank/DDBJ databases">
        <authorList>
            <person name="Lepp D."/>
            <person name="Hassan Y.I."/>
            <person name="Li X.-Z."/>
            <person name="Zhou T."/>
        </authorList>
    </citation>
    <scope>NUCLEOTIDE SEQUENCE [LARGE SCALE GENOMIC DNA]</scope>
    <source>
        <strain evidence="7 8">E84</strain>
    </source>
</reference>
<evidence type="ECO:0000259" key="6">
    <source>
        <dbReference type="PROSITE" id="PS50850"/>
    </source>
</evidence>
<dbReference type="CDD" id="cd17393">
    <property type="entry name" value="MFS_MosC_like"/>
    <property type="match status" value="1"/>
</dbReference>
<feature type="transmembrane region" description="Helical" evidence="5">
    <location>
        <begin position="197"/>
        <end position="217"/>
    </location>
</feature>
<keyword evidence="8" id="KW-1185">Reference proteome</keyword>
<evidence type="ECO:0000256" key="1">
    <source>
        <dbReference type="ARBA" id="ARBA00004141"/>
    </source>
</evidence>
<feature type="transmembrane region" description="Helical" evidence="5">
    <location>
        <begin position="134"/>
        <end position="152"/>
    </location>
</feature>
<dbReference type="STRING" id="1293439.WH87_08960"/>
<dbReference type="AlphaFoldDB" id="A0A0F5QCT4"/>
<feature type="transmembrane region" description="Helical" evidence="5">
    <location>
        <begin position="95"/>
        <end position="113"/>
    </location>
</feature>
<keyword evidence="3 5" id="KW-1133">Transmembrane helix</keyword>
<sequence>MNPSNRWRIIAVFVLQALGIGAIQTRVPDVQLAIGLNDAQLGFALMGLPTGALAVFLFSSRIIELFGPRRTVLCFLPIQTLAALAIAVAPNFWTLFFLLLVMGVGAAVTNIAMNVEADRIEAASGRRIMNTCHGAWSIGFLAVALLGSPIRGLHISPLLHLGVVTPLILLATLAVVLPMTDAPERAHRGEVSAKRRLAWPTLMTLALVAFGLGGELLEGASRSWSIIFLRDSFSIPAWLESLALPALLAMMAIGRLLADRQIDRFGPVLVAQVMSAMAFVGLCAVVFSLNAGMALVGFGLVGLGICVLYPMMLSAAAGTGDRPAAENVAAMTLVVQIISLGAPLLIGAVAQNFGIRVAFGMLLPLLALGGLMAGVLAPRGQVEKVAA</sequence>
<dbReference type="Gene3D" id="1.20.1250.20">
    <property type="entry name" value="MFS general substrate transporter like domains"/>
    <property type="match status" value="1"/>
</dbReference>
<comment type="subcellular location">
    <subcellularLocation>
        <location evidence="1">Membrane</location>
        <topology evidence="1">Multi-pass membrane protein</topology>
    </subcellularLocation>
</comment>
<feature type="transmembrane region" description="Helical" evidence="5">
    <location>
        <begin position="41"/>
        <end position="59"/>
    </location>
</feature>
<dbReference type="RefSeq" id="WP_046139430.1">
    <property type="nucleotide sequence ID" value="NZ_LANJ01000016.1"/>
</dbReference>
<evidence type="ECO:0000313" key="7">
    <source>
        <dbReference type="EMBL" id="KKC37814.1"/>
    </source>
</evidence>
<proteinExistence type="predicted"/>
<dbReference type="GO" id="GO:0022857">
    <property type="term" value="F:transmembrane transporter activity"/>
    <property type="evidence" value="ECO:0007669"/>
    <property type="project" value="InterPro"/>
</dbReference>
<dbReference type="PRINTS" id="PR01035">
    <property type="entry name" value="TCRTETA"/>
</dbReference>
<organism evidence="7 8">
    <name type="scientific">Devosia epidermidihirudinis</name>
    <dbReference type="NCBI Taxonomy" id="1293439"/>
    <lineage>
        <taxon>Bacteria</taxon>
        <taxon>Pseudomonadati</taxon>
        <taxon>Pseudomonadota</taxon>
        <taxon>Alphaproteobacteria</taxon>
        <taxon>Hyphomicrobiales</taxon>
        <taxon>Devosiaceae</taxon>
        <taxon>Devosia</taxon>
    </lineage>
</organism>
<feature type="transmembrane region" description="Helical" evidence="5">
    <location>
        <begin position="71"/>
        <end position="89"/>
    </location>
</feature>
<name>A0A0F5QCT4_9HYPH</name>
<dbReference type="InterPro" id="IPR001958">
    <property type="entry name" value="Tet-R_TetA/multi-R_MdtG-like"/>
</dbReference>
<evidence type="ECO:0000256" key="4">
    <source>
        <dbReference type="ARBA" id="ARBA00023136"/>
    </source>
</evidence>
<dbReference type="InterPro" id="IPR036259">
    <property type="entry name" value="MFS_trans_sf"/>
</dbReference>
<dbReference type="InterPro" id="IPR011701">
    <property type="entry name" value="MFS"/>
</dbReference>
<dbReference type="SUPFAM" id="SSF103473">
    <property type="entry name" value="MFS general substrate transporter"/>
    <property type="match status" value="1"/>
</dbReference>
<feature type="transmembrane region" description="Helical" evidence="5">
    <location>
        <begin position="328"/>
        <end position="349"/>
    </location>
</feature>
<dbReference type="PROSITE" id="PS50850">
    <property type="entry name" value="MFS"/>
    <property type="match status" value="1"/>
</dbReference>
<feature type="domain" description="Major facilitator superfamily (MFS) profile" evidence="6">
    <location>
        <begin position="5"/>
        <end position="381"/>
    </location>
</feature>
<dbReference type="PANTHER" id="PTHR23514:SF13">
    <property type="entry name" value="INNER MEMBRANE PROTEIN YBJJ"/>
    <property type="match status" value="1"/>
</dbReference>
<dbReference type="InterPro" id="IPR051788">
    <property type="entry name" value="MFS_Transporter"/>
</dbReference>
<feature type="transmembrane region" description="Helical" evidence="5">
    <location>
        <begin position="237"/>
        <end position="258"/>
    </location>
</feature>
<dbReference type="InterPro" id="IPR020846">
    <property type="entry name" value="MFS_dom"/>
</dbReference>
<dbReference type="EMBL" id="LANJ01000016">
    <property type="protein sequence ID" value="KKC37814.1"/>
    <property type="molecule type" value="Genomic_DNA"/>
</dbReference>
<protein>
    <recommendedName>
        <fullName evidence="6">Major facilitator superfamily (MFS) profile domain-containing protein</fullName>
    </recommendedName>
</protein>
<dbReference type="PATRIC" id="fig|1293439.3.peg.1369"/>
<dbReference type="Proteomes" id="UP000033411">
    <property type="component" value="Unassembled WGS sequence"/>
</dbReference>
<evidence type="ECO:0000256" key="2">
    <source>
        <dbReference type="ARBA" id="ARBA00022692"/>
    </source>
</evidence>
<dbReference type="GO" id="GO:0016020">
    <property type="term" value="C:membrane"/>
    <property type="evidence" value="ECO:0007669"/>
    <property type="project" value="UniProtKB-SubCell"/>
</dbReference>
<evidence type="ECO:0000256" key="5">
    <source>
        <dbReference type="SAM" id="Phobius"/>
    </source>
</evidence>
<feature type="transmembrane region" description="Helical" evidence="5">
    <location>
        <begin position="293"/>
        <end position="316"/>
    </location>
</feature>
<feature type="transmembrane region" description="Helical" evidence="5">
    <location>
        <begin position="158"/>
        <end position="177"/>
    </location>
</feature>
<feature type="transmembrane region" description="Helical" evidence="5">
    <location>
        <begin position="355"/>
        <end position="377"/>
    </location>
</feature>
<gene>
    <name evidence="7" type="ORF">WH87_08960</name>
</gene>
<accession>A0A0F5QCT4</accession>
<keyword evidence="4 5" id="KW-0472">Membrane</keyword>